<gene>
    <name evidence="1" type="ORF">GCK32_020891</name>
</gene>
<name>A0AAN8IT92_TRICO</name>
<dbReference type="EMBL" id="WIXE01002096">
    <property type="protein sequence ID" value="KAK5985126.1"/>
    <property type="molecule type" value="Genomic_DNA"/>
</dbReference>
<evidence type="ECO:0000313" key="2">
    <source>
        <dbReference type="Proteomes" id="UP001331761"/>
    </source>
</evidence>
<reference evidence="1 2" key="1">
    <citation type="submission" date="2019-10" db="EMBL/GenBank/DDBJ databases">
        <title>Assembly and Annotation for the nematode Trichostrongylus colubriformis.</title>
        <authorList>
            <person name="Martin J."/>
        </authorList>
    </citation>
    <scope>NUCLEOTIDE SEQUENCE [LARGE SCALE GENOMIC DNA]</scope>
    <source>
        <strain evidence="1">G859</strain>
        <tissue evidence="1">Whole worm</tissue>
    </source>
</reference>
<keyword evidence="2" id="KW-1185">Reference proteome</keyword>
<comment type="caution">
    <text evidence="1">The sequence shown here is derived from an EMBL/GenBank/DDBJ whole genome shotgun (WGS) entry which is preliminary data.</text>
</comment>
<feature type="non-terminal residue" evidence="1">
    <location>
        <position position="1"/>
    </location>
</feature>
<evidence type="ECO:0000313" key="1">
    <source>
        <dbReference type="EMBL" id="KAK5985126.1"/>
    </source>
</evidence>
<proteinExistence type="predicted"/>
<organism evidence="1 2">
    <name type="scientific">Trichostrongylus colubriformis</name>
    <name type="common">Black scour worm</name>
    <dbReference type="NCBI Taxonomy" id="6319"/>
    <lineage>
        <taxon>Eukaryota</taxon>
        <taxon>Metazoa</taxon>
        <taxon>Ecdysozoa</taxon>
        <taxon>Nematoda</taxon>
        <taxon>Chromadorea</taxon>
        <taxon>Rhabditida</taxon>
        <taxon>Rhabditina</taxon>
        <taxon>Rhabditomorpha</taxon>
        <taxon>Strongyloidea</taxon>
        <taxon>Trichostrongylidae</taxon>
        <taxon>Trichostrongylus</taxon>
    </lineage>
</organism>
<dbReference type="Proteomes" id="UP001331761">
    <property type="component" value="Unassembled WGS sequence"/>
</dbReference>
<sequence length="72" mass="8040">QSISDARDSDIQHVYVKSNGDMFYYTSSVLTVICPLDEELHLVSTVKPMFDNSTAVRLLCFEVVILTDKGAL</sequence>
<protein>
    <submittedName>
        <fullName evidence="1">Uncharacterized protein</fullName>
    </submittedName>
</protein>
<accession>A0AAN8IT92</accession>
<dbReference type="AlphaFoldDB" id="A0AAN8IT92"/>